<dbReference type="RefSeq" id="WP_406770664.1">
    <property type="nucleotide sequence ID" value="NZ_JBJHZZ010000014.1"/>
</dbReference>
<dbReference type="Pfam" id="PF01844">
    <property type="entry name" value="HNH"/>
    <property type="match status" value="1"/>
</dbReference>
<dbReference type="InterPro" id="IPR003615">
    <property type="entry name" value="HNH_nuc"/>
</dbReference>
<evidence type="ECO:0000259" key="1">
    <source>
        <dbReference type="Pfam" id="PF01844"/>
    </source>
</evidence>
<dbReference type="Proteomes" id="UP001623591">
    <property type="component" value="Unassembled WGS sequence"/>
</dbReference>
<feature type="domain" description="HNH" evidence="1">
    <location>
        <begin position="4"/>
        <end position="41"/>
    </location>
</feature>
<evidence type="ECO:0000313" key="3">
    <source>
        <dbReference type="Proteomes" id="UP001623591"/>
    </source>
</evidence>
<comment type="caution">
    <text evidence="2">The sequence shown here is derived from an EMBL/GenBank/DDBJ whole genome shotgun (WGS) entry which is preliminary data.</text>
</comment>
<dbReference type="EMBL" id="JBJHZZ010000014">
    <property type="protein sequence ID" value="MFL0248237.1"/>
    <property type="molecule type" value="Genomic_DNA"/>
</dbReference>
<dbReference type="GO" id="GO:0004519">
    <property type="term" value="F:endonuclease activity"/>
    <property type="evidence" value="ECO:0007669"/>
    <property type="project" value="UniProtKB-KW"/>
</dbReference>
<proteinExistence type="predicted"/>
<keyword evidence="2" id="KW-0255">Endonuclease</keyword>
<organism evidence="2 3">
    <name type="scientific">Candidatus Clostridium stratigraminis</name>
    <dbReference type="NCBI Taxonomy" id="3381661"/>
    <lineage>
        <taxon>Bacteria</taxon>
        <taxon>Bacillati</taxon>
        <taxon>Bacillota</taxon>
        <taxon>Clostridia</taxon>
        <taxon>Eubacteriales</taxon>
        <taxon>Clostridiaceae</taxon>
        <taxon>Clostridium</taxon>
    </lineage>
</organism>
<evidence type="ECO:0000313" key="2">
    <source>
        <dbReference type="EMBL" id="MFL0248237.1"/>
    </source>
</evidence>
<dbReference type="CDD" id="cd00085">
    <property type="entry name" value="HNHc"/>
    <property type="match status" value="1"/>
</dbReference>
<dbReference type="InterPro" id="IPR002711">
    <property type="entry name" value="HNH"/>
</dbReference>
<accession>A0ABW8T7V0</accession>
<keyword evidence="2" id="KW-0378">Hydrolase</keyword>
<keyword evidence="2" id="KW-0540">Nuclease</keyword>
<sequence length="132" mass="15846">MYKCEICGKEADIHHIIHKSEGGLDFSANYKYLCSKHHRGKYGPHRDNKIDITYKLELQENLNELLFKEFYSMEELNLFLGLNKSKVRKLFKDLRLYKEGYKKSEIIFRLMGKHCYNENMLEDYIDLMVINI</sequence>
<name>A0ABW8T7V0_9CLOT</name>
<gene>
    <name evidence="2" type="ORF">ACJDUG_14850</name>
</gene>
<reference evidence="2 3" key="1">
    <citation type="submission" date="2024-11" db="EMBL/GenBank/DDBJ databases">
        <authorList>
            <person name="Heng Y.C."/>
            <person name="Lim A.C.H."/>
            <person name="Lee J.K.Y."/>
            <person name="Kittelmann S."/>
        </authorList>
    </citation>
    <scope>NUCLEOTIDE SEQUENCE [LARGE SCALE GENOMIC DNA]</scope>
    <source>
        <strain evidence="2 3">WILCCON 0185</strain>
    </source>
</reference>
<keyword evidence="3" id="KW-1185">Reference proteome</keyword>
<protein>
    <submittedName>
        <fullName evidence="2">HNH endonuclease</fullName>
    </submittedName>
</protein>
<dbReference type="Gene3D" id="1.10.30.50">
    <property type="match status" value="1"/>
</dbReference>